<feature type="domain" description="Alpha/beta-hydrolase N-terminal" evidence="4">
    <location>
        <begin position="68"/>
        <end position="287"/>
    </location>
</feature>
<gene>
    <name evidence="5" type="ORF">UFOPK1493_00877</name>
</gene>
<feature type="compositionally biased region" description="Basic and acidic residues" evidence="1">
    <location>
        <begin position="7"/>
        <end position="26"/>
    </location>
</feature>
<sequence length="613" mass="65752">MIDDPAAGDRPDDAHPVDDREVPSEHADRTALVTAAASAPMTWRQRLVVPPTVVSGVGAALLWWASLRPTLLPRSAVIQAAISAICLTIGHGAAGVLAALVRHVRARRAAAGTSAPATTPAARRVAPTRPVVVAIAVLVLLLVIVELVHWYRTQQDQRELVGMAPMSWSAVLMLVVFTVVLSAVLLVLARTMRHLVVALERRVERRVPARFVGVTVTAIVVVATLVLVGLGGRQFARWADTNFGAFDDTTADGLEPPQLATLSGGPGSLVDWDELGYEGRNFTGGAPTAAEIEAFDPSRDALDPIRVYVGLQSAGSVDERLDLAIAELERTGAFDREVLVVATPTGTGWVDPDAARSVEFMHAGDTAIVAVQYSYLPSWIAFLVDTNSPRTLGAALIDRMHEHWATLPADDRPTLLAFGESLGSMGAETGFDRDGLDASIASITDRYDGALFTGPTRNNAIFGELVDERDAGSPSWRPVVADEPNVRVVNRISQIDAADPAWASPRVLWVHHPSDAIGTWRMANLWSPPGWGEDPPPYDVPRDAGWLPFVTFVQESFDLMAGFSASPGYGHDYRTEFVHAWTAIAPPDGWTDADADRLQAHLGLDAGPDTAQP</sequence>
<organism evidence="5">
    <name type="scientific">freshwater metagenome</name>
    <dbReference type="NCBI Taxonomy" id="449393"/>
    <lineage>
        <taxon>unclassified sequences</taxon>
        <taxon>metagenomes</taxon>
        <taxon>ecological metagenomes</taxon>
    </lineage>
</organism>
<dbReference type="Pfam" id="PF10081">
    <property type="entry name" value="Abhydrolase_9"/>
    <property type="match status" value="1"/>
</dbReference>
<proteinExistence type="predicted"/>
<dbReference type="InterPro" id="IPR027787">
    <property type="entry name" value="Alpha/beta-hydrolase_catalytic"/>
</dbReference>
<dbReference type="AlphaFoldDB" id="A0A6J6CB68"/>
<feature type="region of interest" description="Disordered" evidence="1">
    <location>
        <begin position="1"/>
        <end position="26"/>
    </location>
</feature>
<evidence type="ECO:0000256" key="1">
    <source>
        <dbReference type="SAM" id="MobiDB-lite"/>
    </source>
</evidence>
<evidence type="ECO:0000313" key="5">
    <source>
        <dbReference type="EMBL" id="CAB4548662.1"/>
    </source>
</evidence>
<evidence type="ECO:0000259" key="4">
    <source>
        <dbReference type="Pfam" id="PF15420"/>
    </source>
</evidence>
<keyword evidence="2" id="KW-0812">Transmembrane</keyword>
<feature type="transmembrane region" description="Helical" evidence="2">
    <location>
        <begin position="131"/>
        <end position="151"/>
    </location>
</feature>
<dbReference type="Pfam" id="PF15420">
    <property type="entry name" value="Abhydrolase_9_N"/>
    <property type="match status" value="1"/>
</dbReference>
<feature type="transmembrane region" description="Helical" evidence="2">
    <location>
        <begin position="77"/>
        <end position="101"/>
    </location>
</feature>
<keyword evidence="2" id="KW-0472">Membrane</keyword>
<feature type="domain" description="Alpha/beta-hydrolase catalytic" evidence="3">
    <location>
        <begin position="305"/>
        <end position="598"/>
    </location>
</feature>
<evidence type="ECO:0000256" key="2">
    <source>
        <dbReference type="SAM" id="Phobius"/>
    </source>
</evidence>
<reference evidence="5" key="1">
    <citation type="submission" date="2020-05" db="EMBL/GenBank/DDBJ databases">
        <authorList>
            <person name="Chiriac C."/>
            <person name="Salcher M."/>
            <person name="Ghai R."/>
            <person name="Kavagutti S V."/>
        </authorList>
    </citation>
    <scope>NUCLEOTIDE SEQUENCE</scope>
</reference>
<feature type="transmembrane region" description="Helical" evidence="2">
    <location>
        <begin position="47"/>
        <end position="65"/>
    </location>
</feature>
<evidence type="ECO:0000259" key="3">
    <source>
        <dbReference type="Pfam" id="PF10081"/>
    </source>
</evidence>
<keyword evidence="2" id="KW-1133">Transmembrane helix</keyword>
<feature type="transmembrane region" description="Helical" evidence="2">
    <location>
        <begin position="209"/>
        <end position="230"/>
    </location>
</feature>
<accession>A0A6J6CB68</accession>
<protein>
    <submittedName>
        <fullName evidence="5">Unannotated protein</fullName>
    </submittedName>
</protein>
<name>A0A6J6CB68_9ZZZZ</name>
<dbReference type="InterPro" id="IPR027788">
    <property type="entry name" value="Alpha/beta-hydrolase_N_dom"/>
</dbReference>
<dbReference type="EMBL" id="CAEZSR010000021">
    <property type="protein sequence ID" value="CAB4548662.1"/>
    <property type="molecule type" value="Genomic_DNA"/>
</dbReference>
<feature type="transmembrane region" description="Helical" evidence="2">
    <location>
        <begin position="166"/>
        <end position="188"/>
    </location>
</feature>